<proteinExistence type="predicted"/>
<accession>A0AAV4N683</accession>
<comment type="caution">
    <text evidence="1">The sequence shown here is derived from an EMBL/GenBank/DDBJ whole genome shotgun (WGS) entry which is preliminary data.</text>
</comment>
<evidence type="ECO:0000313" key="2">
    <source>
        <dbReference type="Proteomes" id="UP001054945"/>
    </source>
</evidence>
<dbReference type="AlphaFoldDB" id="A0AAV4N683"/>
<gene>
    <name evidence="1" type="ORF">CEXT_634311</name>
</gene>
<evidence type="ECO:0008006" key="3">
    <source>
        <dbReference type="Google" id="ProtNLM"/>
    </source>
</evidence>
<sequence length="116" mass="13261">MQTSSRYAYHNTGRRDRSVSLASKIYRNVTPDQNATKHYRHSSAMFLKKFAIQRRGEGAVSVPLFSSIGLMKVAIEARNQCEDFSKIIGHLAIKASKRNYERDLAVGKAWERKKQT</sequence>
<dbReference type="Proteomes" id="UP001054945">
    <property type="component" value="Unassembled WGS sequence"/>
</dbReference>
<keyword evidence="2" id="KW-1185">Reference proteome</keyword>
<name>A0AAV4N683_CAEEX</name>
<organism evidence="1 2">
    <name type="scientific">Caerostris extrusa</name>
    <name type="common">Bark spider</name>
    <name type="synonym">Caerostris bankana</name>
    <dbReference type="NCBI Taxonomy" id="172846"/>
    <lineage>
        <taxon>Eukaryota</taxon>
        <taxon>Metazoa</taxon>
        <taxon>Ecdysozoa</taxon>
        <taxon>Arthropoda</taxon>
        <taxon>Chelicerata</taxon>
        <taxon>Arachnida</taxon>
        <taxon>Araneae</taxon>
        <taxon>Araneomorphae</taxon>
        <taxon>Entelegynae</taxon>
        <taxon>Araneoidea</taxon>
        <taxon>Araneidae</taxon>
        <taxon>Caerostris</taxon>
    </lineage>
</organism>
<dbReference type="EMBL" id="BPLR01020554">
    <property type="protein sequence ID" value="GIX79928.1"/>
    <property type="molecule type" value="Genomic_DNA"/>
</dbReference>
<evidence type="ECO:0000313" key="1">
    <source>
        <dbReference type="EMBL" id="GIX79928.1"/>
    </source>
</evidence>
<protein>
    <recommendedName>
        <fullName evidence="3">Ribosomal protein S7</fullName>
    </recommendedName>
</protein>
<reference evidence="1 2" key="1">
    <citation type="submission" date="2021-06" db="EMBL/GenBank/DDBJ databases">
        <title>Caerostris extrusa draft genome.</title>
        <authorList>
            <person name="Kono N."/>
            <person name="Arakawa K."/>
        </authorList>
    </citation>
    <scope>NUCLEOTIDE SEQUENCE [LARGE SCALE GENOMIC DNA]</scope>
</reference>